<dbReference type="SUPFAM" id="SSF53756">
    <property type="entry name" value="UDP-Glycosyltransferase/glycogen phosphorylase"/>
    <property type="match status" value="1"/>
</dbReference>
<comment type="caution">
    <text evidence="3">The sequence shown here is derived from an EMBL/GenBank/DDBJ whole genome shotgun (WGS) entry which is preliminary data.</text>
</comment>
<dbReference type="PANTHER" id="PTHR11468:SF3">
    <property type="entry name" value="GLYCOGEN PHOSPHORYLASE, LIVER FORM"/>
    <property type="match status" value="1"/>
</dbReference>
<keyword evidence="4" id="KW-1185">Reference proteome</keyword>
<organism evidence="3 4">
    <name type="scientific">Paraburkholderia sabiae</name>
    <dbReference type="NCBI Taxonomy" id="273251"/>
    <lineage>
        <taxon>Bacteria</taxon>
        <taxon>Pseudomonadati</taxon>
        <taxon>Pseudomonadota</taxon>
        <taxon>Betaproteobacteria</taxon>
        <taxon>Burkholderiales</taxon>
        <taxon>Burkholderiaceae</taxon>
        <taxon>Paraburkholderia</taxon>
    </lineage>
</organism>
<reference evidence="3 4" key="1">
    <citation type="submission" date="2024-01" db="EMBL/GenBank/DDBJ databases">
        <title>The diversity of rhizobia nodulating Mimosa spp. in eleven states of Brazil covering several biomes is determined by host plant, location, and edaphic factors.</title>
        <authorList>
            <person name="Rouws L."/>
            <person name="Barauna A."/>
            <person name="Beukes C."/>
            <person name="De Faria S.M."/>
            <person name="Gross E."/>
            <person name="Dos Reis Junior F.B."/>
            <person name="Simon M."/>
            <person name="Maluk M."/>
            <person name="Odee D.W."/>
            <person name="Kenicer G."/>
            <person name="Young J.P.W."/>
            <person name="Reis V.M."/>
            <person name="Zilli J."/>
            <person name="James E.K."/>
        </authorList>
    </citation>
    <scope>NUCLEOTIDE SEQUENCE [LARGE SCALE GENOMIC DNA]</scope>
    <source>
        <strain evidence="3 4">JPY77</strain>
    </source>
</reference>
<dbReference type="Pfam" id="PF00343">
    <property type="entry name" value="Phosphorylase"/>
    <property type="match status" value="1"/>
</dbReference>
<comment type="similarity">
    <text evidence="1 2">Belongs to the glycogen phosphorylase family.</text>
</comment>
<keyword evidence="2" id="KW-0663">Pyridoxal phosphate</keyword>
<dbReference type="PANTHER" id="PTHR11468">
    <property type="entry name" value="GLYCOGEN PHOSPHORYLASE"/>
    <property type="match status" value="1"/>
</dbReference>
<feature type="non-terminal residue" evidence="3">
    <location>
        <position position="136"/>
    </location>
</feature>
<evidence type="ECO:0000256" key="2">
    <source>
        <dbReference type="RuleBase" id="RU000587"/>
    </source>
</evidence>
<keyword evidence="2" id="KW-0119">Carbohydrate metabolism</keyword>
<dbReference type="EC" id="2.4.1.1" evidence="2"/>
<name>A0ABU9QUG6_9BURK</name>
<dbReference type="InterPro" id="IPR000811">
    <property type="entry name" value="Glyco_trans_35"/>
</dbReference>
<accession>A0ABU9QUG6</accession>
<dbReference type="EMBL" id="JAZHGC010000218">
    <property type="protein sequence ID" value="MEM5292705.1"/>
    <property type="molecule type" value="Genomic_DNA"/>
</dbReference>
<comment type="cofactor">
    <cofactor evidence="2">
        <name>pyridoxal 5'-phosphate</name>
        <dbReference type="ChEBI" id="CHEBI:597326"/>
    </cofactor>
</comment>
<proteinExistence type="inferred from homology"/>
<protein>
    <recommendedName>
        <fullName evidence="2">Alpha-1,4 glucan phosphorylase</fullName>
        <ecNumber evidence="2">2.4.1.1</ecNumber>
    </recommendedName>
</protein>
<sequence length="136" mass="15684">ISFDEAIEIVKKMTAYTNHTILSEALEKWPLDFLNRVVPHLVPFIEELDCRAKEVKDDPAVNIIDEHGRVHMAHMDIHYGYSINGVAALHTEILKTSELKAFYELYPEKFNNKTNGITFRRWLMHANPSLASYLDG</sequence>
<keyword evidence="2" id="KW-0808">Transferase</keyword>
<comment type="function">
    <text evidence="2">Allosteric enzyme that catalyzes the rate-limiting step in glycogen catabolism, the phosphorolytic cleavage of glycogen to produce glucose-1-phosphate, and plays a central role in maintaining cellular and organismal glucose homeostasis.</text>
</comment>
<feature type="non-terminal residue" evidence="3">
    <location>
        <position position="1"/>
    </location>
</feature>
<comment type="catalytic activity">
    <reaction evidence="2">
        <text>[(1-&gt;4)-alpha-D-glucosyl](n) + phosphate = [(1-&gt;4)-alpha-D-glucosyl](n-1) + alpha-D-glucose 1-phosphate</text>
        <dbReference type="Rhea" id="RHEA:41732"/>
        <dbReference type="Rhea" id="RHEA-COMP:9584"/>
        <dbReference type="Rhea" id="RHEA-COMP:9586"/>
        <dbReference type="ChEBI" id="CHEBI:15444"/>
        <dbReference type="ChEBI" id="CHEBI:43474"/>
        <dbReference type="ChEBI" id="CHEBI:58601"/>
        <dbReference type="EC" id="2.4.1.1"/>
    </reaction>
</comment>
<evidence type="ECO:0000256" key="1">
    <source>
        <dbReference type="ARBA" id="ARBA00006047"/>
    </source>
</evidence>
<evidence type="ECO:0000313" key="4">
    <source>
        <dbReference type="Proteomes" id="UP001494588"/>
    </source>
</evidence>
<evidence type="ECO:0000313" key="3">
    <source>
        <dbReference type="EMBL" id="MEM5292705.1"/>
    </source>
</evidence>
<gene>
    <name evidence="3" type="ORF">V4C55_44755</name>
</gene>
<dbReference type="Gene3D" id="3.40.50.2000">
    <property type="entry name" value="Glycogen Phosphorylase B"/>
    <property type="match status" value="1"/>
</dbReference>
<dbReference type="Proteomes" id="UP001494588">
    <property type="component" value="Unassembled WGS sequence"/>
</dbReference>
<keyword evidence="2" id="KW-0328">Glycosyltransferase</keyword>